<evidence type="ECO:0000313" key="7">
    <source>
        <dbReference type="EMBL" id="MDP0589146.1"/>
    </source>
</evidence>
<feature type="transmembrane region" description="Helical" evidence="6">
    <location>
        <begin position="75"/>
        <end position="99"/>
    </location>
</feature>
<protein>
    <recommendedName>
        <fullName evidence="6">Probable membrane transporter protein</fullName>
    </recommendedName>
</protein>
<evidence type="ECO:0000313" key="8">
    <source>
        <dbReference type="Proteomes" id="UP001178148"/>
    </source>
</evidence>
<feature type="transmembrane region" description="Helical" evidence="6">
    <location>
        <begin position="211"/>
        <end position="234"/>
    </location>
</feature>
<gene>
    <name evidence="7" type="ORF">QS748_08110</name>
</gene>
<proteinExistence type="inferred from homology"/>
<evidence type="ECO:0000256" key="3">
    <source>
        <dbReference type="ARBA" id="ARBA00022692"/>
    </source>
</evidence>
<keyword evidence="4 6" id="KW-1133">Transmembrane helix</keyword>
<evidence type="ECO:0000256" key="1">
    <source>
        <dbReference type="ARBA" id="ARBA00004141"/>
    </source>
</evidence>
<feature type="transmembrane region" description="Helical" evidence="6">
    <location>
        <begin position="246"/>
        <end position="263"/>
    </location>
</feature>
<keyword evidence="5 6" id="KW-0472">Membrane</keyword>
<feature type="transmembrane region" description="Helical" evidence="6">
    <location>
        <begin position="7"/>
        <end position="33"/>
    </location>
</feature>
<evidence type="ECO:0000256" key="6">
    <source>
        <dbReference type="RuleBase" id="RU363041"/>
    </source>
</evidence>
<organism evidence="7 8">
    <name type="scientific">Candidatus Endonucleibacter bathymodioli</name>
    <dbReference type="NCBI Taxonomy" id="539814"/>
    <lineage>
        <taxon>Bacteria</taxon>
        <taxon>Pseudomonadati</taxon>
        <taxon>Pseudomonadota</taxon>
        <taxon>Gammaproteobacteria</taxon>
        <taxon>Oceanospirillales</taxon>
        <taxon>Endozoicomonadaceae</taxon>
        <taxon>Candidatus Endonucleibacter</taxon>
    </lineage>
</organism>
<feature type="transmembrane region" description="Helical" evidence="6">
    <location>
        <begin position="45"/>
        <end position="63"/>
    </location>
</feature>
<dbReference type="Proteomes" id="UP001178148">
    <property type="component" value="Unassembled WGS sequence"/>
</dbReference>
<comment type="caution">
    <text evidence="7">The sequence shown here is derived from an EMBL/GenBank/DDBJ whole genome shotgun (WGS) entry which is preliminary data.</text>
</comment>
<reference evidence="7 8" key="1">
    <citation type="journal article" date="2023" name="bioRxiv">
        <title>An intranuclear bacterial parasite of deep-sea mussels expresses apoptosis inhibitors acquired from its host.</title>
        <authorList>
            <person name="Gonzalez Porras M.A."/>
            <person name="Assie A."/>
            <person name="Tietjen M."/>
            <person name="Violette M."/>
            <person name="Kleiner M."/>
            <person name="Gruber-Vodicka H."/>
            <person name="Dubilier N."/>
            <person name="Leisch N."/>
        </authorList>
    </citation>
    <scope>NUCLEOTIDE SEQUENCE [LARGE SCALE GENOMIC DNA]</scope>
    <source>
        <strain evidence="7">IAP13</strain>
    </source>
</reference>
<dbReference type="AlphaFoldDB" id="A0AA90NYR6"/>
<evidence type="ECO:0000256" key="5">
    <source>
        <dbReference type="ARBA" id="ARBA00023136"/>
    </source>
</evidence>
<comment type="similarity">
    <text evidence="2 6">Belongs to the 4-toluene sulfonate uptake permease (TSUP) (TC 2.A.102) family.</text>
</comment>
<evidence type="ECO:0000256" key="4">
    <source>
        <dbReference type="ARBA" id="ARBA00022989"/>
    </source>
</evidence>
<dbReference type="GO" id="GO:0005886">
    <property type="term" value="C:plasma membrane"/>
    <property type="evidence" value="ECO:0007669"/>
    <property type="project" value="UniProtKB-SubCell"/>
</dbReference>
<feature type="transmembrane region" description="Helical" evidence="6">
    <location>
        <begin position="137"/>
        <end position="155"/>
    </location>
</feature>
<keyword evidence="3 6" id="KW-0812">Transmembrane</keyword>
<dbReference type="PANTHER" id="PTHR43483">
    <property type="entry name" value="MEMBRANE TRANSPORTER PROTEIN HI_0806-RELATED"/>
    <property type="match status" value="1"/>
</dbReference>
<sequence length="264" mass="27812">MSFVLYVLLGVLAGTLAGLFGVGGGLVVVPILIFNFELQGVSPDIMTHLAVGTSLATIVVTSIGSIRIHHKKGAVLWPIFIYLAPGTLLGAAFGVVTGVSLKGETLQSAFGLFSMLISIRMWFGWKSVGSDKHMNKAVLAVAGTVIGWVSSMLGIGGGSLSVPLLCRANVGIRRAVGTSAACSLPIAVTDSLVNIIMGMGHPSLPEWSTGFVYWPGFFGIILTSVFFASIGAHLAHRFSVDKLQKFFSVFLFLVGVQLLLQSFP</sequence>
<keyword evidence="6" id="KW-1003">Cell membrane</keyword>
<dbReference type="PANTHER" id="PTHR43483:SF3">
    <property type="entry name" value="MEMBRANE TRANSPORTER PROTEIN HI_0806-RELATED"/>
    <property type="match status" value="1"/>
</dbReference>
<dbReference type="EMBL" id="JASXSV010000010">
    <property type="protein sequence ID" value="MDP0589146.1"/>
    <property type="molecule type" value="Genomic_DNA"/>
</dbReference>
<accession>A0AA90NYR6</accession>
<evidence type="ECO:0000256" key="2">
    <source>
        <dbReference type="ARBA" id="ARBA00009142"/>
    </source>
</evidence>
<comment type="subcellular location">
    <subcellularLocation>
        <location evidence="6">Cell membrane</location>
        <topology evidence="6">Multi-pass membrane protein</topology>
    </subcellularLocation>
    <subcellularLocation>
        <location evidence="1">Membrane</location>
        <topology evidence="1">Multi-pass membrane protein</topology>
    </subcellularLocation>
</comment>
<dbReference type="InterPro" id="IPR002781">
    <property type="entry name" value="TM_pro_TauE-like"/>
</dbReference>
<keyword evidence="8" id="KW-1185">Reference proteome</keyword>
<name>A0AA90NYR6_9GAMM</name>
<feature type="transmembrane region" description="Helical" evidence="6">
    <location>
        <begin position="105"/>
        <end position="125"/>
    </location>
</feature>
<dbReference type="Pfam" id="PF01925">
    <property type="entry name" value="TauE"/>
    <property type="match status" value="1"/>
</dbReference>